<organism evidence="9 10">
    <name type="scientific">Corchorus olitorius</name>
    <dbReference type="NCBI Taxonomy" id="93759"/>
    <lineage>
        <taxon>Eukaryota</taxon>
        <taxon>Viridiplantae</taxon>
        <taxon>Streptophyta</taxon>
        <taxon>Embryophyta</taxon>
        <taxon>Tracheophyta</taxon>
        <taxon>Spermatophyta</taxon>
        <taxon>Magnoliopsida</taxon>
        <taxon>eudicotyledons</taxon>
        <taxon>Gunneridae</taxon>
        <taxon>Pentapetalae</taxon>
        <taxon>rosids</taxon>
        <taxon>malvids</taxon>
        <taxon>Malvales</taxon>
        <taxon>Malvaceae</taxon>
        <taxon>Grewioideae</taxon>
        <taxon>Apeibeae</taxon>
        <taxon>Corchorus</taxon>
    </lineage>
</organism>
<dbReference type="PANTHER" id="PTHR31375">
    <property type="match status" value="1"/>
</dbReference>
<dbReference type="GO" id="GO:0004650">
    <property type="term" value="F:polygalacturonase activity"/>
    <property type="evidence" value="ECO:0007669"/>
    <property type="project" value="InterPro"/>
</dbReference>
<keyword evidence="10" id="KW-1185">Reference proteome</keyword>
<evidence type="ECO:0000256" key="2">
    <source>
        <dbReference type="ARBA" id="ARBA00008834"/>
    </source>
</evidence>
<dbReference type="GO" id="GO:0071555">
    <property type="term" value="P:cell wall organization"/>
    <property type="evidence" value="ECO:0007669"/>
    <property type="project" value="UniProtKB-KW"/>
</dbReference>
<accession>A0A1R3HZU9</accession>
<protein>
    <submittedName>
        <fullName evidence="9">Glycoside hydrolase, family 28</fullName>
    </submittedName>
</protein>
<evidence type="ECO:0000256" key="6">
    <source>
        <dbReference type="ARBA" id="ARBA00023295"/>
    </source>
</evidence>
<dbReference type="Gene3D" id="2.160.20.10">
    <property type="entry name" value="Single-stranded right-handed beta-helix, Pectin lyase-like"/>
    <property type="match status" value="1"/>
</dbReference>
<evidence type="ECO:0000256" key="1">
    <source>
        <dbReference type="ARBA" id="ARBA00004191"/>
    </source>
</evidence>
<name>A0A1R3HZU9_9ROSI</name>
<keyword evidence="6 8" id="KW-0326">Glycosidase</keyword>
<comment type="caution">
    <text evidence="9">The sequence shown here is derived from an EMBL/GenBank/DDBJ whole genome shotgun (WGS) entry which is preliminary data.</text>
</comment>
<keyword evidence="7" id="KW-0961">Cell wall biogenesis/degradation</keyword>
<dbReference type="SUPFAM" id="SSF51126">
    <property type="entry name" value="Pectin lyase-like"/>
    <property type="match status" value="1"/>
</dbReference>
<gene>
    <name evidence="9" type="ORF">COLO4_25860</name>
</gene>
<dbReference type="Proteomes" id="UP000187203">
    <property type="component" value="Unassembled WGS sequence"/>
</dbReference>
<keyword evidence="3" id="KW-0134">Cell wall</keyword>
<evidence type="ECO:0000256" key="5">
    <source>
        <dbReference type="ARBA" id="ARBA00022801"/>
    </source>
</evidence>
<evidence type="ECO:0000256" key="7">
    <source>
        <dbReference type="ARBA" id="ARBA00023316"/>
    </source>
</evidence>
<evidence type="ECO:0000256" key="4">
    <source>
        <dbReference type="ARBA" id="ARBA00022525"/>
    </source>
</evidence>
<proteinExistence type="inferred from homology"/>
<dbReference type="STRING" id="93759.A0A1R3HZU9"/>
<dbReference type="InterPro" id="IPR011050">
    <property type="entry name" value="Pectin_lyase_fold/virulence"/>
</dbReference>
<comment type="subcellular location">
    <subcellularLocation>
        <location evidence="1">Secreted</location>
        <location evidence="1">Cell wall</location>
    </subcellularLocation>
</comment>
<dbReference type="EMBL" id="AWUE01019148">
    <property type="protein sequence ID" value="OMO75819.1"/>
    <property type="molecule type" value="Genomic_DNA"/>
</dbReference>
<evidence type="ECO:0000313" key="9">
    <source>
        <dbReference type="EMBL" id="OMO75819.1"/>
    </source>
</evidence>
<evidence type="ECO:0000256" key="8">
    <source>
        <dbReference type="RuleBase" id="RU361169"/>
    </source>
</evidence>
<comment type="similarity">
    <text evidence="2 8">Belongs to the glycosyl hydrolase 28 family.</text>
</comment>
<dbReference type="Pfam" id="PF00295">
    <property type="entry name" value="Glyco_hydro_28"/>
    <property type="match status" value="1"/>
</dbReference>
<reference evidence="10" key="1">
    <citation type="submission" date="2013-09" db="EMBL/GenBank/DDBJ databases">
        <title>Corchorus olitorius genome sequencing.</title>
        <authorList>
            <person name="Alam M."/>
            <person name="Haque M.S."/>
            <person name="Islam M.S."/>
            <person name="Emdad E.M."/>
            <person name="Islam M.M."/>
            <person name="Ahmed B."/>
            <person name="Halim A."/>
            <person name="Hossen Q.M.M."/>
            <person name="Hossain M.Z."/>
            <person name="Ahmed R."/>
            <person name="Khan M.M."/>
            <person name="Islam R."/>
            <person name="Rashid M.M."/>
            <person name="Khan S.A."/>
            <person name="Rahman M.S."/>
            <person name="Alam M."/>
            <person name="Yahiya A.S."/>
            <person name="Khan M.S."/>
            <person name="Azam M.S."/>
            <person name="Haque T."/>
            <person name="Lashkar M.Z.H."/>
            <person name="Akhand A.I."/>
            <person name="Morshed G."/>
            <person name="Roy S."/>
            <person name="Uddin K.S."/>
            <person name="Rabeya T."/>
            <person name="Hossain A.S."/>
            <person name="Chowdhury A."/>
            <person name="Snigdha A.R."/>
            <person name="Mortoza M.S."/>
            <person name="Matin S.A."/>
            <person name="Hoque S.M.E."/>
            <person name="Islam M.K."/>
            <person name="Roy D.K."/>
            <person name="Haider R."/>
            <person name="Moosa M.M."/>
            <person name="Elias S.M."/>
            <person name="Hasan A.M."/>
            <person name="Jahan S."/>
            <person name="Shafiuddin M."/>
            <person name="Mahmood N."/>
            <person name="Shommy N.S."/>
        </authorList>
    </citation>
    <scope>NUCLEOTIDE SEQUENCE [LARGE SCALE GENOMIC DNA]</scope>
    <source>
        <strain evidence="10">cv. O-4</strain>
    </source>
</reference>
<keyword evidence="5 8" id="KW-0378">Hydrolase</keyword>
<dbReference type="GO" id="GO:0005975">
    <property type="term" value="P:carbohydrate metabolic process"/>
    <property type="evidence" value="ECO:0007669"/>
    <property type="project" value="InterPro"/>
</dbReference>
<dbReference type="InterPro" id="IPR012334">
    <property type="entry name" value="Pectin_lyas_fold"/>
</dbReference>
<keyword evidence="4" id="KW-0964">Secreted</keyword>
<evidence type="ECO:0000256" key="3">
    <source>
        <dbReference type="ARBA" id="ARBA00022512"/>
    </source>
</evidence>
<sequence>MPSKIKLSKISFKNIKGTCSTKEAVKLVCSSSHPCDNVELANIDLTYKGPDGPATSCCTNVKPLLSGTINPKACTAAPAPNGSLISFDRITLHIC</sequence>
<dbReference type="OrthoDB" id="187139at2759"/>
<dbReference type="InterPro" id="IPR000743">
    <property type="entry name" value="Glyco_hydro_28"/>
</dbReference>
<evidence type="ECO:0000313" key="10">
    <source>
        <dbReference type="Proteomes" id="UP000187203"/>
    </source>
</evidence>
<dbReference type="AlphaFoldDB" id="A0A1R3HZU9"/>